<dbReference type="AlphaFoldDB" id="A0A7M1SS80"/>
<evidence type="ECO:0000313" key="4">
    <source>
        <dbReference type="Proteomes" id="UP000593758"/>
    </source>
</evidence>
<dbReference type="KEGG" id="halt:IM660_12160"/>
<dbReference type="PROSITE" id="PS00175">
    <property type="entry name" value="PG_MUTASE"/>
    <property type="match status" value="1"/>
</dbReference>
<dbReference type="GO" id="GO:0005524">
    <property type="term" value="F:ATP binding"/>
    <property type="evidence" value="ECO:0007669"/>
    <property type="project" value="InterPro"/>
</dbReference>
<evidence type="ECO:0000256" key="1">
    <source>
        <dbReference type="PIRSR" id="PIRSR613078-1"/>
    </source>
</evidence>
<dbReference type="PRINTS" id="PR00991">
    <property type="entry name" value="6PFRUCTKNASE"/>
</dbReference>
<dbReference type="RefSeq" id="WP_193495834.1">
    <property type="nucleotide sequence ID" value="NZ_CP063169.1"/>
</dbReference>
<evidence type="ECO:0000256" key="2">
    <source>
        <dbReference type="PIRSR" id="PIRSR613078-2"/>
    </source>
</evidence>
<dbReference type="Gene3D" id="3.40.50.1240">
    <property type="entry name" value="Phosphoglycerate mutase-like"/>
    <property type="match status" value="1"/>
</dbReference>
<keyword evidence="4" id="KW-1185">Reference proteome</keyword>
<feature type="active site" description="Proton donor/acceptor" evidence="1">
    <location>
        <position position="84"/>
    </location>
</feature>
<proteinExistence type="predicted"/>
<dbReference type="PANTHER" id="PTHR48100:SF62">
    <property type="entry name" value="GLUCOSYL-3-PHOSPHOGLYCERATE PHOSPHATASE"/>
    <property type="match status" value="1"/>
</dbReference>
<dbReference type="SMART" id="SM00855">
    <property type="entry name" value="PGAM"/>
    <property type="match status" value="1"/>
</dbReference>
<dbReference type="PANTHER" id="PTHR48100">
    <property type="entry name" value="BROAD-SPECIFICITY PHOSPHATASE YOR283W-RELATED"/>
    <property type="match status" value="1"/>
</dbReference>
<dbReference type="CDD" id="cd07067">
    <property type="entry name" value="HP_PGM_like"/>
    <property type="match status" value="1"/>
</dbReference>
<sequence length="216" mass="22955">MTAGTVILWRHGQTDYNVEGRLQGQVDIPLNATGVRQAEVAAAVLTQARPTAILTSDLNRAFATAQALGERAGLPVATDPGVRERSFGVWEGLTHPEVKAGWPEQFHAWQSGDHPEGVEAETRREVGHRVSRTIEAVAARLSASDVLVVTSHGAAISCGIAALLGQDAEDWRGITGIGNCHWSVLRHAGGGVPSWRLAAHNVGVQEADFARAARIV</sequence>
<feature type="active site" description="Tele-phosphohistidine intermediate" evidence="1">
    <location>
        <position position="11"/>
    </location>
</feature>
<dbReference type="InterPro" id="IPR050275">
    <property type="entry name" value="PGM_Phosphatase"/>
</dbReference>
<evidence type="ECO:0000313" key="3">
    <source>
        <dbReference type="EMBL" id="QOR69443.1"/>
    </source>
</evidence>
<dbReference type="InterPro" id="IPR029033">
    <property type="entry name" value="His_PPase_superfam"/>
</dbReference>
<protein>
    <submittedName>
        <fullName evidence="3">Histidine phosphatase family protein</fullName>
    </submittedName>
</protein>
<accession>A0A7M1SS80</accession>
<organism evidence="3 4">
    <name type="scientific">Ruania alkalisoli</name>
    <dbReference type="NCBI Taxonomy" id="2779775"/>
    <lineage>
        <taxon>Bacteria</taxon>
        <taxon>Bacillati</taxon>
        <taxon>Actinomycetota</taxon>
        <taxon>Actinomycetes</taxon>
        <taxon>Micrococcales</taxon>
        <taxon>Ruaniaceae</taxon>
        <taxon>Ruania</taxon>
    </lineage>
</organism>
<name>A0A7M1SS80_9MICO</name>
<gene>
    <name evidence="3" type="ORF">IM660_12160</name>
</gene>
<dbReference type="Pfam" id="PF00300">
    <property type="entry name" value="His_Phos_1"/>
    <property type="match status" value="1"/>
</dbReference>
<feature type="binding site" evidence="2">
    <location>
        <begin position="10"/>
        <end position="17"/>
    </location>
    <ligand>
        <name>substrate</name>
    </ligand>
</feature>
<reference evidence="3 4" key="1">
    <citation type="submission" date="2020-10" db="EMBL/GenBank/DDBJ databases">
        <title>Haloactinobacterium sp. RN3S43, a bacterium isolated from saline soil.</title>
        <authorList>
            <person name="Sun J.-Q."/>
        </authorList>
    </citation>
    <scope>NUCLEOTIDE SEQUENCE [LARGE SCALE GENOMIC DNA]</scope>
    <source>
        <strain evidence="3 4">RN3S43</strain>
    </source>
</reference>
<dbReference type="InterPro" id="IPR001345">
    <property type="entry name" value="PG/BPGM_mutase_AS"/>
</dbReference>
<dbReference type="Proteomes" id="UP000593758">
    <property type="component" value="Chromosome"/>
</dbReference>
<dbReference type="InterPro" id="IPR003094">
    <property type="entry name" value="6Pfruct_kin"/>
</dbReference>
<feature type="binding site" evidence="2">
    <location>
        <position position="60"/>
    </location>
    <ligand>
        <name>substrate</name>
    </ligand>
</feature>
<dbReference type="GO" id="GO:0005737">
    <property type="term" value="C:cytoplasm"/>
    <property type="evidence" value="ECO:0007669"/>
    <property type="project" value="TreeGrafter"/>
</dbReference>
<dbReference type="SUPFAM" id="SSF53254">
    <property type="entry name" value="Phosphoglycerate mutase-like"/>
    <property type="match status" value="1"/>
</dbReference>
<dbReference type="GO" id="GO:0016791">
    <property type="term" value="F:phosphatase activity"/>
    <property type="evidence" value="ECO:0007669"/>
    <property type="project" value="TreeGrafter"/>
</dbReference>
<dbReference type="GO" id="GO:0006003">
    <property type="term" value="P:fructose 2,6-bisphosphate metabolic process"/>
    <property type="evidence" value="ECO:0007669"/>
    <property type="project" value="InterPro"/>
</dbReference>
<dbReference type="InterPro" id="IPR013078">
    <property type="entry name" value="His_Pase_superF_clade-1"/>
</dbReference>
<dbReference type="EMBL" id="CP063169">
    <property type="protein sequence ID" value="QOR69443.1"/>
    <property type="molecule type" value="Genomic_DNA"/>
</dbReference>